<dbReference type="STRING" id="1640674.SAMN05216323_100235"/>
<gene>
    <name evidence="9" type="ORF">SAMN05216323_100235</name>
</gene>
<name>A0A1G6GLH9_9BACT</name>
<evidence type="ECO:0000313" key="10">
    <source>
        <dbReference type="Proteomes" id="UP000199452"/>
    </source>
</evidence>
<dbReference type="GO" id="GO:0046872">
    <property type="term" value="F:metal ion binding"/>
    <property type="evidence" value="ECO:0007669"/>
    <property type="project" value="UniProtKB-KW"/>
</dbReference>
<feature type="transmembrane region" description="Helical" evidence="8">
    <location>
        <begin position="125"/>
        <end position="145"/>
    </location>
</feature>
<keyword evidence="7" id="KW-0460">Magnesium</keyword>
<feature type="binding site" evidence="7">
    <location>
        <position position="150"/>
    </location>
    <ligand>
        <name>Mg(2+)</name>
        <dbReference type="ChEBI" id="CHEBI:18420"/>
    </ligand>
</feature>
<evidence type="ECO:0000256" key="8">
    <source>
        <dbReference type="SAM" id="Phobius"/>
    </source>
</evidence>
<keyword evidence="5 8" id="KW-1133">Transmembrane helix</keyword>
<evidence type="ECO:0000313" key="9">
    <source>
        <dbReference type="EMBL" id="SDB82868.1"/>
    </source>
</evidence>
<feature type="transmembrane region" description="Helical" evidence="8">
    <location>
        <begin position="303"/>
        <end position="321"/>
    </location>
</feature>
<organism evidence="9 10">
    <name type="scientific">Williamwhitmania taraxaci</name>
    <dbReference type="NCBI Taxonomy" id="1640674"/>
    <lineage>
        <taxon>Bacteria</taxon>
        <taxon>Pseudomonadati</taxon>
        <taxon>Bacteroidota</taxon>
        <taxon>Bacteroidia</taxon>
        <taxon>Bacteroidales</taxon>
        <taxon>Williamwhitmaniaceae</taxon>
        <taxon>Williamwhitmania</taxon>
    </lineage>
</organism>
<feature type="transmembrane region" description="Helical" evidence="8">
    <location>
        <begin position="101"/>
        <end position="118"/>
    </location>
</feature>
<feature type="transmembrane region" description="Helical" evidence="8">
    <location>
        <begin position="42"/>
        <end position="64"/>
    </location>
</feature>
<feature type="binding site" evidence="7">
    <location>
        <position position="203"/>
    </location>
    <ligand>
        <name>Mg(2+)</name>
        <dbReference type="ChEBI" id="CHEBI:18420"/>
    </ligand>
</feature>
<dbReference type="GO" id="GO:0071555">
    <property type="term" value="P:cell wall organization"/>
    <property type="evidence" value="ECO:0007669"/>
    <property type="project" value="TreeGrafter"/>
</dbReference>
<dbReference type="GO" id="GO:0005886">
    <property type="term" value="C:plasma membrane"/>
    <property type="evidence" value="ECO:0007669"/>
    <property type="project" value="UniProtKB-SubCell"/>
</dbReference>
<evidence type="ECO:0000256" key="4">
    <source>
        <dbReference type="ARBA" id="ARBA00022692"/>
    </source>
</evidence>
<dbReference type="PANTHER" id="PTHR22926:SF3">
    <property type="entry name" value="UNDECAPRENYL-PHOSPHATE ALPHA-N-ACETYLGLUCOSAMINYL 1-PHOSPHATE TRANSFERASE"/>
    <property type="match status" value="1"/>
</dbReference>
<evidence type="ECO:0000256" key="5">
    <source>
        <dbReference type="ARBA" id="ARBA00022989"/>
    </source>
</evidence>
<evidence type="ECO:0000256" key="1">
    <source>
        <dbReference type="ARBA" id="ARBA00004651"/>
    </source>
</evidence>
<evidence type="ECO:0000256" key="3">
    <source>
        <dbReference type="ARBA" id="ARBA00022679"/>
    </source>
</evidence>
<proteinExistence type="predicted"/>
<evidence type="ECO:0000256" key="2">
    <source>
        <dbReference type="ARBA" id="ARBA00022475"/>
    </source>
</evidence>
<keyword evidence="10" id="KW-1185">Reference proteome</keyword>
<comment type="cofactor">
    <cofactor evidence="7">
        <name>Mg(2+)</name>
        <dbReference type="ChEBI" id="CHEBI:18420"/>
    </cofactor>
</comment>
<sequence>MNVLFFCFVFFFASLVLTYFVRKWALNKSILDEPNERSSHSIPTPRGGGIAIAITWFLAIGFLFFQKDIDLALFSALLCGIPISVIGLVDDVFTISPKLRLFIQTASATLALIFLGGLNSIDVGFSLLTVPYLFSIIAIIGIVWFTNLFNFLDGIDGYISAEVIFIGFSFFLLFGGIAPVLLAAITAGFLVWNWQPAKIFMGDVGSTLLGFTIGVFAVYYQNSGDSSIIIWLMLTSLFWFDASLTLFRRWRNGETLSKAHKKHAYQRIVQSGFSHQKTVIYSLLINFSILGLVWLAIRYPIYSLIFLGINLAYLYLIMKMVDKRFPFQK</sequence>
<dbReference type="GO" id="GO:0009103">
    <property type="term" value="P:lipopolysaccharide biosynthetic process"/>
    <property type="evidence" value="ECO:0007669"/>
    <property type="project" value="TreeGrafter"/>
</dbReference>
<feature type="transmembrane region" description="Helical" evidence="8">
    <location>
        <begin position="165"/>
        <end position="192"/>
    </location>
</feature>
<feature type="transmembrane region" description="Helical" evidence="8">
    <location>
        <begin position="279"/>
        <end position="297"/>
    </location>
</feature>
<evidence type="ECO:0000256" key="6">
    <source>
        <dbReference type="ARBA" id="ARBA00023136"/>
    </source>
</evidence>
<reference evidence="9 10" key="1">
    <citation type="submission" date="2016-09" db="EMBL/GenBank/DDBJ databases">
        <authorList>
            <person name="Capua I."/>
            <person name="De Benedictis P."/>
            <person name="Joannis T."/>
            <person name="Lombin L.H."/>
            <person name="Cattoli G."/>
        </authorList>
    </citation>
    <scope>NUCLEOTIDE SEQUENCE [LARGE SCALE GENOMIC DNA]</scope>
    <source>
        <strain evidence="9 10">A7P-90m</strain>
    </source>
</reference>
<comment type="subcellular location">
    <subcellularLocation>
        <location evidence="1">Cell membrane</location>
        <topology evidence="1">Multi-pass membrane protein</topology>
    </subcellularLocation>
</comment>
<protein>
    <submittedName>
        <fullName evidence="9">Fuc2NAc and GlcNAc transferase</fullName>
    </submittedName>
</protein>
<feature type="transmembrane region" description="Helical" evidence="8">
    <location>
        <begin position="228"/>
        <end position="247"/>
    </location>
</feature>
<keyword evidence="6 8" id="KW-0472">Membrane</keyword>
<dbReference type="GO" id="GO:0016780">
    <property type="term" value="F:phosphotransferase activity, for other substituted phosphate groups"/>
    <property type="evidence" value="ECO:0007669"/>
    <property type="project" value="InterPro"/>
</dbReference>
<feature type="transmembrane region" description="Helical" evidence="8">
    <location>
        <begin position="71"/>
        <end position="89"/>
    </location>
</feature>
<dbReference type="OrthoDB" id="9783652at2"/>
<dbReference type="InterPro" id="IPR000715">
    <property type="entry name" value="Glycosyl_transferase_4"/>
</dbReference>
<keyword evidence="2" id="KW-1003">Cell membrane</keyword>
<dbReference type="GO" id="GO:0044038">
    <property type="term" value="P:cell wall macromolecule biosynthetic process"/>
    <property type="evidence" value="ECO:0007669"/>
    <property type="project" value="TreeGrafter"/>
</dbReference>
<dbReference type="PANTHER" id="PTHR22926">
    <property type="entry name" value="PHOSPHO-N-ACETYLMURAMOYL-PENTAPEPTIDE-TRANSFERASE"/>
    <property type="match status" value="1"/>
</dbReference>
<keyword evidence="3 9" id="KW-0808">Transferase</keyword>
<dbReference type="Proteomes" id="UP000199452">
    <property type="component" value="Unassembled WGS sequence"/>
</dbReference>
<dbReference type="CDD" id="cd06854">
    <property type="entry name" value="GT_WbpL_WbcO_like"/>
    <property type="match status" value="1"/>
</dbReference>
<feature type="transmembrane region" description="Helical" evidence="8">
    <location>
        <begin position="204"/>
        <end position="222"/>
    </location>
</feature>
<dbReference type="AlphaFoldDB" id="A0A1G6GLH9"/>
<keyword evidence="7" id="KW-0479">Metal-binding</keyword>
<keyword evidence="4 8" id="KW-0812">Transmembrane</keyword>
<dbReference type="Pfam" id="PF00953">
    <property type="entry name" value="Glycos_transf_4"/>
    <property type="match status" value="1"/>
</dbReference>
<accession>A0A1G6GLH9</accession>
<dbReference type="EMBL" id="FMYP01000002">
    <property type="protein sequence ID" value="SDB82868.1"/>
    <property type="molecule type" value="Genomic_DNA"/>
</dbReference>
<evidence type="ECO:0000256" key="7">
    <source>
        <dbReference type="PIRSR" id="PIRSR600715-1"/>
    </source>
</evidence>